<evidence type="ECO:0000313" key="1">
    <source>
        <dbReference type="EMBL" id="TMS57876.1"/>
    </source>
</evidence>
<keyword evidence="2" id="KW-1185">Reference proteome</keyword>
<name>A0ACD3SNW1_9BURK</name>
<dbReference type="EMBL" id="AKCV02000017">
    <property type="protein sequence ID" value="TMS57876.1"/>
    <property type="molecule type" value="Genomic_DNA"/>
</dbReference>
<sequence>MKLNLRQIEVFRAVMLTGSVVGASKLLYVSQPAISRLIAHTEQRLGFELFLRTKGRLYPTPEARRLLSEVNVVYEGVERVNEVADDLAANRTGSLRISCSPNVAQTALPRAVAQFREAHPDVRVVVRSQIPSNMLQVLLSGQVDLAVSNMPIVHPNLTSQLLVKNPIVALIPEGHRLSTRAWVRPDELVGEDLIGYREHVPFGLLIHEIFAAMGEQPEMQMEVDQAQIARAMAQVGAGIALVDALTVFGETTTGCVAVPVRTKVNASVQIFHLQTEALSRLAQAFVGMLEGVIAPAGGRK</sequence>
<proteinExistence type="predicted"/>
<accession>A0ACD3SNW1</accession>
<protein>
    <submittedName>
        <fullName evidence="1">LysR family transcriptional regulator</fullName>
    </submittedName>
</protein>
<comment type="caution">
    <text evidence="1">The sequence shown here is derived from an EMBL/GenBank/DDBJ whole genome shotgun (WGS) entry which is preliminary data.</text>
</comment>
<gene>
    <name evidence="1" type="ORF">MW7_010415</name>
</gene>
<evidence type="ECO:0000313" key="2">
    <source>
        <dbReference type="Proteomes" id="UP000004277"/>
    </source>
</evidence>
<dbReference type="Proteomes" id="UP000004277">
    <property type="component" value="Unassembled WGS sequence"/>
</dbReference>
<reference evidence="1" key="1">
    <citation type="submission" date="2019-05" db="EMBL/GenBank/DDBJ databases">
        <title>Revised genome assembly of Burkholderiaceae (previously Ralstonia) sp. PBA.</title>
        <authorList>
            <person name="Gan H.M."/>
        </authorList>
    </citation>
    <scope>NUCLEOTIDE SEQUENCE</scope>
    <source>
        <strain evidence="1">PBA</strain>
    </source>
</reference>
<organism evidence="1 2">
    <name type="scientific">Imbroritus primus</name>
    <dbReference type="NCBI Taxonomy" id="3058603"/>
    <lineage>
        <taxon>Bacteria</taxon>
        <taxon>Pseudomonadati</taxon>
        <taxon>Pseudomonadota</taxon>
        <taxon>Betaproteobacteria</taxon>
        <taxon>Burkholderiales</taxon>
        <taxon>Burkholderiaceae</taxon>
        <taxon>Imbroritus</taxon>
    </lineage>
</organism>